<feature type="binding site" evidence="7">
    <location>
        <position position="102"/>
    </location>
    <ligand>
        <name>Zn(2+)</name>
        <dbReference type="ChEBI" id="CHEBI:29105"/>
        <label>2</label>
    </ligand>
</feature>
<evidence type="ECO:0000256" key="2">
    <source>
        <dbReference type="ARBA" id="ARBA00006153"/>
    </source>
</evidence>
<comment type="similarity">
    <text evidence="2">Belongs to the peptidase M20 family.</text>
</comment>
<evidence type="ECO:0000256" key="4">
    <source>
        <dbReference type="ARBA" id="ARBA00022723"/>
    </source>
</evidence>
<feature type="binding site" evidence="8">
    <location>
        <position position="300"/>
    </location>
    <ligand>
        <name>allantoate</name>
        <dbReference type="ChEBI" id="CHEBI:17536"/>
    </ligand>
</feature>
<evidence type="ECO:0000256" key="8">
    <source>
        <dbReference type="PIRSR" id="PIRSR001235-2"/>
    </source>
</evidence>
<dbReference type="NCBIfam" id="TIGR01879">
    <property type="entry name" value="hydantase"/>
    <property type="match status" value="1"/>
</dbReference>
<evidence type="ECO:0000256" key="6">
    <source>
        <dbReference type="ARBA" id="ARBA00023211"/>
    </source>
</evidence>
<comment type="cofactor">
    <cofactor evidence="7">
        <name>Zn(2+)</name>
        <dbReference type="ChEBI" id="CHEBI:29105"/>
    </cofactor>
    <text evidence="7">Binds 2 Zn(2+) ions per subunit.</text>
</comment>
<gene>
    <name evidence="10" type="ORF">ABS361_06190</name>
</gene>
<dbReference type="InterPro" id="IPR036264">
    <property type="entry name" value="Bact_exopeptidase_dim_dom"/>
</dbReference>
<dbReference type="Gene3D" id="3.40.630.10">
    <property type="entry name" value="Zn peptidases"/>
    <property type="match status" value="1"/>
</dbReference>
<dbReference type="CDD" id="cd03884">
    <property type="entry name" value="M20_bAS"/>
    <property type="match status" value="1"/>
</dbReference>
<dbReference type="PROSITE" id="PS00758">
    <property type="entry name" value="ARGE_DAPE_CPG2_1"/>
    <property type="match status" value="1"/>
</dbReference>
<feature type="binding site" evidence="7">
    <location>
        <position position="137"/>
    </location>
    <ligand>
        <name>Zn(2+)</name>
        <dbReference type="ChEBI" id="CHEBI:29105"/>
        <label>2</label>
    </ligand>
</feature>
<dbReference type="SUPFAM" id="SSF55031">
    <property type="entry name" value="Bacterial exopeptidase dimerisation domain"/>
    <property type="match status" value="1"/>
</dbReference>
<feature type="binding site" evidence="7">
    <location>
        <position position="198"/>
    </location>
    <ligand>
        <name>Zn(2+)</name>
        <dbReference type="ChEBI" id="CHEBI:29105"/>
        <label>1</label>
    </ligand>
</feature>
<accession>A0AAU7XGL5</accession>
<reference evidence="10" key="1">
    <citation type="submission" date="2024-06" db="EMBL/GenBank/DDBJ databases">
        <title>Methylostella associata gen. nov., sp. nov., a novel Ancalomicrobiaceae-affiliated facultatively methylotrophic bacteria that feed on methanotrophs of the genus Methylococcus.</title>
        <authorList>
            <person name="Saltykova V."/>
            <person name="Danilova O.V."/>
            <person name="Oshkin I.Y."/>
            <person name="Belova S.E."/>
            <person name="Pimenov N.V."/>
            <person name="Dedysh S.N."/>
        </authorList>
    </citation>
    <scope>NUCLEOTIDE SEQUENCE</scope>
    <source>
        <strain evidence="10">S20</strain>
    </source>
</reference>
<keyword evidence="6" id="KW-0464">Manganese</keyword>
<evidence type="ECO:0000256" key="5">
    <source>
        <dbReference type="ARBA" id="ARBA00022801"/>
    </source>
</evidence>
<dbReference type="PANTHER" id="PTHR32494">
    <property type="entry name" value="ALLANTOATE DEIMINASE-RELATED"/>
    <property type="match status" value="1"/>
</dbReference>
<evidence type="ECO:0000256" key="7">
    <source>
        <dbReference type="PIRSR" id="PIRSR001235-1"/>
    </source>
</evidence>
<dbReference type="Pfam" id="PF07687">
    <property type="entry name" value="M20_dimer"/>
    <property type="match status" value="1"/>
</dbReference>
<comment type="cofactor">
    <cofactor evidence="1">
        <name>Mn(2+)</name>
        <dbReference type="ChEBI" id="CHEBI:29035"/>
    </cofactor>
</comment>
<evidence type="ECO:0000313" key="10">
    <source>
        <dbReference type="EMBL" id="XBY45843.1"/>
    </source>
</evidence>
<dbReference type="AlphaFoldDB" id="A0AAU7XGL5"/>
<evidence type="ECO:0000259" key="9">
    <source>
        <dbReference type="Pfam" id="PF07687"/>
    </source>
</evidence>
<dbReference type="GO" id="GO:0016813">
    <property type="term" value="F:hydrolase activity, acting on carbon-nitrogen (but not peptide) bonds, in linear amidines"/>
    <property type="evidence" value="ECO:0007669"/>
    <property type="project" value="InterPro"/>
</dbReference>
<dbReference type="InterPro" id="IPR011650">
    <property type="entry name" value="Peptidase_M20_dimer"/>
</dbReference>
<name>A0AAU7XGL5_9HYPH</name>
<evidence type="ECO:0000256" key="3">
    <source>
        <dbReference type="ARBA" id="ARBA00011738"/>
    </source>
</evidence>
<dbReference type="GO" id="GO:0046872">
    <property type="term" value="F:metal ion binding"/>
    <property type="evidence" value="ECO:0007669"/>
    <property type="project" value="UniProtKB-KW"/>
</dbReference>
<dbReference type="PANTHER" id="PTHR32494:SF19">
    <property type="entry name" value="ALLANTOATE DEIMINASE-RELATED"/>
    <property type="match status" value="1"/>
</dbReference>
<keyword evidence="5 10" id="KW-0378">Hydrolase</keyword>
<dbReference type="RefSeq" id="WP_407050938.1">
    <property type="nucleotide sequence ID" value="NZ_CP158568.1"/>
</dbReference>
<dbReference type="Pfam" id="PF01546">
    <property type="entry name" value="Peptidase_M20"/>
    <property type="match status" value="1"/>
</dbReference>
<keyword evidence="7" id="KW-0862">Zinc</keyword>
<feature type="binding site" evidence="8">
    <location>
        <position position="287"/>
    </location>
    <ligand>
        <name>allantoate</name>
        <dbReference type="ChEBI" id="CHEBI:17536"/>
    </ligand>
</feature>
<evidence type="ECO:0000256" key="1">
    <source>
        <dbReference type="ARBA" id="ARBA00001936"/>
    </source>
</evidence>
<sequence length="435" mass="45910">MSAKPRNLSPRNLSVSGPRIAADIDALARLTDPDRPWTRRAFTPRFLEGRTWVAEAMRRAGLETRIDAAGNLIGRRAGRDPAKGVIAIGSHSDTVPDGGRFDGIAGVVAGLEIARALADRGIALDHDFEVIDCLAEEVSIFGVSCIGSRAIAGVLPADWLDRIAADKTLRAGIAEVGGAPDRLAEAKREDIRAFLELHIEQGPVLEAERIDVGVVTAISGITRIEIEVDGRADHAGTTPMGRRADALVAASVIVGAVERLATERAARGEGHFAATVGEFRIEPNAANVVPSHARLLIDARAERRPAMDGFLHDISALAGEGVRGLPAPPRLRVVSDNPPTPSDPRLLAEIEAAADGLGISHRRMASGAGHDMAFFARVAPAAMVFVPCRDGRSHAPDEWAETDALALGTEVLLETVLRLDRAATGKDAAAEGAQT</sequence>
<feature type="binding site" evidence="7">
    <location>
        <position position="102"/>
    </location>
    <ligand>
        <name>Zn(2+)</name>
        <dbReference type="ChEBI" id="CHEBI:29105"/>
        <label>1</label>
    </ligand>
</feature>
<dbReference type="KEGG" id="mflg:ABS361_06190"/>
<feature type="domain" description="Peptidase M20 dimerisation" evidence="9">
    <location>
        <begin position="217"/>
        <end position="318"/>
    </location>
</feature>
<dbReference type="InterPro" id="IPR010158">
    <property type="entry name" value="Amidase_Cbmase"/>
</dbReference>
<dbReference type="Gene3D" id="3.30.70.360">
    <property type="match status" value="1"/>
</dbReference>
<dbReference type="InterPro" id="IPR001261">
    <property type="entry name" value="ArgE/DapE_CS"/>
</dbReference>
<dbReference type="NCBIfam" id="NF009531">
    <property type="entry name" value="PRK12893.1-5"/>
    <property type="match status" value="1"/>
</dbReference>
<keyword evidence="4 7" id="KW-0479">Metal-binding</keyword>
<feature type="binding site" evidence="7">
    <location>
        <position position="91"/>
    </location>
    <ligand>
        <name>Zn(2+)</name>
        <dbReference type="ChEBI" id="CHEBI:29105"/>
        <label>1</label>
    </ligand>
</feature>
<protein>
    <submittedName>
        <fullName evidence="10">Zn-dependent hydrolase</fullName>
    </submittedName>
</protein>
<dbReference type="PIRSF" id="PIRSF001235">
    <property type="entry name" value="Amidase_carbamoylase"/>
    <property type="match status" value="1"/>
</dbReference>
<feature type="binding site" evidence="7">
    <location>
        <position position="394"/>
    </location>
    <ligand>
        <name>Zn(2+)</name>
        <dbReference type="ChEBI" id="CHEBI:29105"/>
        <label>2</label>
    </ligand>
</feature>
<feature type="binding site" evidence="8">
    <location>
        <position position="223"/>
    </location>
    <ligand>
        <name>allantoate</name>
        <dbReference type="ChEBI" id="CHEBI:17536"/>
    </ligand>
</feature>
<comment type="subunit">
    <text evidence="3">Homodimer.</text>
</comment>
<organism evidence="10">
    <name type="scientific">Methyloraptor flagellatus</name>
    <dbReference type="NCBI Taxonomy" id="3162530"/>
    <lineage>
        <taxon>Bacteria</taxon>
        <taxon>Pseudomonadati</taxon>
        <taxon>Pseudomonadota</taxon>
        <taxon>Alphaproteobacteria</taxon>
        <taxon>Hyphomicrobiales</taxon>
        <taxon>Ancalomicrobiaceae</taxon>
        <taxon>Methyloraptor</taxon>
    </lineage>
</organism>
<proteinExistence type="inferred from homology"/>
<dbReference type="InterPro" id="IPR002933">
    <property type="entry name" value="Peptidase_M20"/>
</dbReference>
<dbReference type="SUPFAM" id="SSF53187">
    <property type="entry name" value="Zn-dependent exopeptidases"/>
    <property type="match status" value="1"/>
</dbReference>
<dbReference type="EMBL" id="CP158568">
    <property type="protein sequence ID" value="XBY45843.1"/>
    <property type="molecule type" value="Genomic_DNA"/>
</dbReference>